<dbReference type="AlphaFoldDB" id="A0A543K3L4"/>
<dbReference type="PANTHER" id="PTHR10285">
    <property type="entry name" value="URIDINE KINASE"/>
    <property type="match status" value="1"/>
</dbReference>
<reference evidence="2 3" key="1">
    <citation type="submission" date="2019-06" db="EMBL/GenBank/DDBJ databases">
        <title>Genomic Encyclopedia of Archaeal and Bacterial Type Strains, Phase II (KMG-II): from individual species to whole genera.</title>
        <authorList>
            <person name="Goeker M."/>
        </authorList>
    </citation>
    <scope>NUCLEOTIDE SEQUENCE [LARGE SCALE GENOMIC DNA]</scope>
    <source>
        <strain evidence="2 3">DSM 18423</strain>
    </source>
</reference>
<evidence type="ECO:0000313" key="3">
    <source>
        <dbReference type="Proteomes" id="UP000320582"/>
    </source>
</evidence>
<dbReference type="InterPro" id="IPR027417">
    <property type="entry name" value="P-loop_NTPase"/>
</dbReference>
<dbReference type="EMBL" id="VFPT01000005">
    <property type="protein sequence ID" value="TQM89670.1"/>
    <property type="molecule type" value="Genomic_DNA"/>
</dbReference>
<protein>
    <submittedName>
        <fullName evidence="2">Pantothenate kinase</fullName>
    </submittedName>
</protein>
<organism evidence="2 3">
    <name type="scientific">Roseinatronobacter monicus</name>
    <dbReference type="NCBI Taxonomy" id="393481"/>
    <lineage>
        <taxon>Bacteria</taxon>
        <taxon>Pseudomonadati</taxon>
        <taxon>Pseudomonadota</taxon>
        <taxon>Alphaproteobacteria</taxon>
        <taxon>Rhodobacterales</taxon>
        <taxon>Paracoccaceae</taxon>
        <taxon>Roseinatronobacter</taxon>
    </lineage>
</organism>
<comment type="caution">
    <text evidence="2">The sequence shown here is derived from an EMBL/GenBank/DDBJ whole genome shotgun (WGS) entry which is preliminary data.</text>
</comment>
<sequence>MIYQSGVEREDWMNELTARLVNLASNGRSLVAIAGAPGSGKSTLSDTLCARLNAHSSGLAAVVQMDGFHFDDVVLRSQGTLARKGAPFTFDVCGLRSLLERLRTNHEGEIAVPVFDRELEISRGGARLIPQNVPIILVEGNYLLLDEAPWDTLHSLFDLKIALDVPLDELERRLVNRWVTLGFERREAIEKARANDLMNARKIREQSVAADIDLSLA</sequence>
<keyword evidence="3" id="KW-1185">Reference proteome</keyword>
<evidence type="ECO:0000259" key="1">
    <source>
        <dbReference type="Pfam" id="PF00485"/>
    </source>
</evidence>
<name>A0A543K3L4_9RHOB</name>
<dbReference type="Proteomes" id="UP000320582">
    <property type="component" value="Unassembled WGS sequence"/>
</dbReference>
<dbReference type="Gene3D" id="3.40.50.300">
    <property type="entry name" value="P-loop containing nucleotide triphosphate hydrolases"/>
    <property type="match status" value="1"/>
</dbReference>
<proteinExistence type="predicted"/>
<dbReference type="GO" id="GO:0016301">
    <property type="term" value="F:kinase activity"/>
    <property type="evidence" value="ECO:0007669"/>
    <property type="project" value="UniProtKB-KW"/>
</dbReference>
<dbReference type="GO" id="GO:0005524">
    <property type="term" value="F:ATP binding"/>
    <property type="evidence" value="ECO:0007669"/>
    <property type="project" value="InterPro"/>
</dbReference>
<evidence type="ECO:0000313" key="2">
    <source>
        <dbReference type="EMBL" id="TQM89670.1"/>
    </source>
</evidence>
<keyword evidence="2" id="KW-0418">Kinase</keyword>
<feature type="domain" description="Phosphoribulokinase/uridine kinase" evidence="1">
    <location>
        <begin position="31"/>
        <end position="177"/>
    </location>
</feature>
<gene>
    <name evidence="2" type="ORF">BD293_4339</name>
</gene>
<dbReference type="SUPFAM" id="SSF52540">
    <property type="entry name" value="P-loop containing nucleoside triphosphate hydrolases"/>
    <property type="match status" value="1"/>
</dbReference>
<keyword evidence="2" id="KW-0808">Transferase</keyword>
<dbReference type="RefSeq" id="WP_246086434.1">
    <property type="nucleotide sequence ID" value="NZ_VFPT01000005.1"/>
</dbReference>
<accession>A0A543K3L4</accession>
<dbReference type="InterPro" id="IPR006083">
    <property type="entry name" value="PRK/URK"/>
</dbReference>
<dbReference type="Pfam" id="PF00485">
    <property type="entry name" value="PRK"/>
    <property type="match status" value="1"/>
</dbReference>